<evidence type="ECO:0000259" key="8">
    <source>
        <dbReference type="Pfam" id="PF02771"/>
    </source>
</evidence>
<dbReference type="InterPro" id="IPR006091">
    <property type="entry name" value="Acyl-CoA_Oxase/DH_mid-dom"/>
</dbReference>
<comment type="caution">
    <text evidence="9">The sequence shown here is derived from an EMBL/GenBank/DDBJ whole genome shotgun (WGS) entry which is preliminary data.</text>
</comment>
<sequence>MLPQLHQHAWMDSDIETYRDQLRRYIANEMTPHNDRWREQGHVPREVWQGFGAMGFLLPEIGEEYGGAGAPLSYQLVAVEELGRAGLPPSTAVHSIASHYILDYGNEEQKQQWIPRLASGELFAAIAMTEPGCGSDLKALRTRARREGDEYVIDGSKTFITNGYSGNLVVVAVRTSDDGAKGISLVVVETENLKGFSVNKLKKIGLHGSDTCELFFDSVRVPVANLLGRVEGNGFIQLMSQLAYERLLLAAPAVAVIERALELATDYTKDRKMFGQSLFDLQNTKFKLAECATIAHVGRTFINDCIQRLLDGKLDAQAAYMAKLWCTDMQCKVTDELLQLFGGYGYMDEYPIARLFVDSRVQKIYGGANEVMKDLIARQL</sequence>
<dbReference type="RefSeq" id="WP_204915667.1">
    <property type="nucleotide sequence ID" value="NZ_JAFEUP010000002.1"/>
</dbReference>
<feature type="domain" description="Acyl-CoA oxidase/dehydrogenase middle" evidence="7">
    <location>
        <begin position="125"/>
        <end position="219"/>
    </location>
</feature>
<dbReference type="Proteomes" id="UP000717995">
    <property type="component" value="Unassembled WGS sequence"/>
</dbReference>
<evidence type="ECO:0000313" key="10">
    <source>
        <dbReference type="Proteomes" id="UP000717995"/>
    </source>
</evidence>
<keyword evidence="4 5" id="KW-0274">FAD</keyword>
<proteinExistence type="inferred from homology"/>
<evidence type="ECO:0000256" key="4">
    <source>
        <dbReference type="ARBA" id="ARBA00022827"/>
    </source>
</evidence>
<dbReference type="Gene3D" id="2.40.110.10">
    <property type="entry name" value="Butyryl-CoA Dehydrogenase, subunit A, domain 2"/>
    <property type="match status" value="1"/>
</dbReference>
<keyword evidence="5" id="KW-0560">Oxidoreductase</keyword>
<dbReference type="Gene3D" id="1.20.140.10">
    <property type="entry name" value="Butyryl-CoA Dehydrogenase, subunit A, domain 3"/>
    <property type="match status" value="1"/>
</dbReference>
<evidence type="ECO:0000256" key="2">
    <source>
        <dbReference type="ARBA" id="ARBA00009347"/>
    </source>
</evidence>
<organism evidence="9 10">
    <name type="scientific">Zestomonas insulae</name>
    <dbReference type="NCBI Taxonomy" id="2809017"/>
    <lineage>
        <taxon>Bacteria</taxon>
        <taxon>Pseudomonadati</taxon>
        <taxon>Pseudomonadota</taxon>
        <taxon>Gammaproteobacteria</taxon>
        <taxon>Pseudomonadales</taxon>
        <taxon>Pseudomonadaceae</taxon>
        <taxon>Zestomonas</taxon>
    </lineage>
</organism>
<dbReference type="InterPro" id="IPR009100">
    <property type="entry name" value="AcylCoA_DH/oxidase_NM_dom_sf"/>
</dbReference>
<evidence type="ECO:0000256" key="1">
    <source>
        <dbReference type="ARBA" id="ARBA00001974"/>
    </source>
</evidence>
<comment type="cofactor">
    <cofactor evidence="1 5">
        <name>FAD</name>
        <dbReference type="ChEBI" id="CHEBI:57692"/>
    </cofactor>
</comment>
<reference evidence="9 10" key="1">
    <citation type="submission" date="2021-02" db="EMBL/GenBank/DDBJ databases">
        <authorList>
            <person name="Lee D.-H."/>
        </authorList>
    </citation>
    <scope>NUCLEOTIDE SEQUENCE [LARGE SCALE GENOMIC DNA]</scope>
    <source>
        <strain evidence="9 10">UL073</strain>
    </source>
</reference>
<keyword evidence="10" id="KW-1185">Reference proteome</keyword>
<evidence type="ECO:0000256" key="5">
    <source>
        <dbReference type="RuleBase" id="RU362125"/>
    </source>
</evidence>
<dbReference type="Gene3D" id="1.10.540.10">
    <property type="entry name" value="Acyl-CoA dehydrogenase/oxidase, N-terminal domain"/>
    <property type="match status" value="1"/>
</dbReference>
<accession>A0ABS2IC15</accession>
<evidence type="ECO:0000259" key="6">
    <source>
        <dbReference type="Pfam" id="PF00441"/>
    </source>
</evidence>
<dbReference type="Pfam" id="PF02770">
    <property type="entry name" value="Acyl-CoA_dh_M"/>
    <property type="match status" value="1"/>
</dbReference>
<dbReference type="SUPFAM" id="SSF47203">
    <property type="entry name" value="Acyl-CoA dehydrogenase C-terminal domain-like"/>
    <property type="match status" value="1"/>
</dbReference>
<evidence type="ECO:0000256" key="3">
    <source>
        <dbReference type="ARBA" id="ARBA00022630"/>
    </source>
</evidence>
<dbReference type="Pfam" id="PF00441">
    <property type="entry name" value="Acyl-CoA_dh_1"/>
    <property type="match status" value="1"/>
</dbReference>
<dbReference type="PANTHER" id="PTHR43884">
    <property type="entry name" value="ACYL-COA DEHYDROGENASE"/>
    <property type="match status" value="1"/>
</dbReference>
<keyword evidence="3 5" id="KW-0285">Flavoprotein</keyword>
<dbReference type="PANTHER" id="PTHR43884:SF12">
    <property type="entry name" value="ISOVALERYL-COA DEHYDROGENASE, MITOCHONDRIAL-RELATED"/>
    <property type="match status" value="1"/>
</dbReference>
<name>A0ABS2IC15_9GAMM</name>
<feature type="domain" description="Acyl-CoA dehydrogenase/oxidase C-terminal" evidence="6">
    <location>
        <begin position="232"/>
        <end position="380"/>
    </location>
</feature>
<protein>
    <submittedName>
        <fullName evidence="9">Acyl-CoA dehydrogenase family protein</fullName>
    </submittedName>
</protein>
<evidence type="ECO:0000313" key="9">
    <source>
        <dbReference type="EMBL" id="MBM7060550.1"/>
    </source>
</evidence>
<dbReference type="InterPro" id="IPR036250">
    <property type="entry name" value="AcylCo_DH-like_C"/>
</dbReference>
<dbReference type="EMBL" id="JAFEUP010000002">
    <property type="protein sequence ID" value="MBM7060550.1"/>
    <property type="molecule type" value="Genomic_DNA"/>
</dbReference>
<dbReference type="InterPro" id="IPR046373">
    <property type="entry name" value="Acyl-CoA_Oxase/DH_mid-dom_sf"/>
</dbReference>
<dbReference type="PROSITE" id="PS00073">
    <property type="entry name" value="ACYL_COA_DH_2"/>
    <property type="match status" value="1"/>
</dbReference>
<comment type="similarity">
    <text evidence="2 5">Belongs to the acyl-CoA dehydrogenase family.</text>
</comment>
<dbReference type="SUPFAM" id="SSF56645">
    <property type="entry name" value="Acyl-CoA dehydrogenase NM domain-like"/>
    <property type="match status" value="1"/>
</dbReference>
<dbReference type="InterPro" id="IPR037069">
    <property type="entry name" value="AcylCoA_DH/ox_N_sf"/>
</dbReference>
<dbReference type="InterPro" id="IPR006089">
    <property type="entry name" value="Acyl-CoA_DH_CS"/>
</dbReference>
<dbReference type="InterPro" id="IPR009075">
    <property type="entry name" value="AcylCo_DH/oxidase_C"/>
</dbReference>
<evidence type="ECO:0000259" key="7">
    <source>
        <dbReference type="Pfam" id="PF02770"/>
    </source>
</evidence>
<feature type="domain" description="Acyl-CoA dehydrogenase/oxidase N-terminal" evidence="8">
    <location>
        <begin position="15"/>
        <end position="121"/>
    </location>
</feature>
<dbReference type="Pfam" id="PF02771">
    <property type="entry name" value="Acyl-CoA_dh_N"/>
    <property type="match status" value="1"/>
</dbReference>
<dbReference type="InterPro" id="IPR013786">
    <property type="entry name" value="AcylCoA_DH/ox_N"/>
</dbReference>
<gene>
    <name evidence="9" type="ORF">JQX08_07500</name>
</gene>